<name>A0AAX1EDB4_9GAMM</name>
<protein>
    <submittedName>
        <fullName evidence="1">Uncharacterized protein</fullName>
    </submittedName>
</protein>
<accession>A0AAX1EDB4</accession>
<dbReference type="Proteomes" id="UP000295517">
    <property type="component" value="Chromosome"/>
</dbReference>
<sequence>MPKKHSTLALGKALVKTIREAAPDTPNIKKSQKYPFDSAAVSKLFTDPKFYTFFNSAKYIPPQKK</sequence>
<gene>
    <name evidence="1" type="ORF">E3983_00865</name>
</gene>
<dbReference type="AlphaFoldDB" id="A0AAX1EDB4"/>
<proteinExistence type="predicted"/>
<organism evidence="1 2">
    <name type="scientific">Legionella israelensis</name>
    <dbReference type="NCBI Taxonomy" id="454"/>
    <lineage>
        <taxon>Bacteria</taxon>
        <taxon>Pseudomonadati</taxon>
        <taxon>Pseudomonadota</taxon>
        <taxon>Gammaproteobacteria</taxon>
        <taxon>Legionellales</taxon>
        <taxon>Legionellaceae</taxon>
        <taxon>Legionella</taxon>
    </lineage>
</organism>
<evidence type="ECO:0000313" key="2">
    <source>
        <dbReference type="Proteomes" id="UP000295517"/>
    </source>
</evidence>
<dbReference type="RefSeq" id="WP_135059524.1">
    <property type="nucleotide sequence ID" value="NZ_CP038254.1"/>
</dbReference>
<dbReference type="EMBL" id="CP038254">
    <property type="protein sequence ID" value="QBR83029.1"/>
    <property type="molecule type" value="Genomic_DNA"/>
</dbReference>
<reference evidence="1 2" key="1">
    <citation type="submission" date="2019-03" db="EMBL/GenBank/DDBJ databases">
        <title>Diverse conjugative elements silence natural transformation in Legionella species.</title>
        <authorList>
            <person name="Durieux I."/>
            <person name="Ginevra C."/>
            <person name="Attaiech L."/>
            <person name="Picq K."/>
            <person name="Juan P.A."/>
            <person name="Jarraud S."/>
            <person name="Charpentier X."/>
        </authorList>
    </citation>
    <scope>NUCLEOTIDE SEQUENCE [LARGE SCALE GENOMIC DNA]</scope>
    <source>
        <strain evidence="1 2">HL-0427-4011</strain>
    </source>
</reference>
<evidence type="ECO:0000313" key="1">
    <source>
        <dbReference type="EMBL" id="QBR83029.1"/>
    </source>
</evidence>